<dbReference type="EMBL" id="JACXWA010000120">
    <property type="protein sequence ID" value="MBD3871149.1"/>
    <property type="molecule type" value="Genomic_DNA"/>
</dbReference>
<gene>
    <name evidence="12" type="ORF">IFJ97_07315</name>
</gene>
<reference evidence="12 13" key="1">
    <citation type="submission" date="2020-08" db="EMBL/GenBank/DDBJ databases">
        <title>Acidobacteriota in marine sediments use diverse sulfur dissimilation pathways.</title>
        <authorList>
            <person name="Wasmund K."/>
        </authorList>
    </citation>
    <scope>NUCLEOTIDE SEQUENCE [LARGE SCALE GENOMIC DNA]</scope>
    <source>
        <strain evidence="12">MAG AM3-A</strain>
    </source>
</reference>
<dbReference type="GO" id="GO:0004657">
    <property type="term" value="F:proline dehydrogenase activity"/>
    <property type="evidence" value="ECO:0007669"/>
    <property type="project" value="UniProtKB-EC"/>
</dbReference>
<keyword evidence="6" id="KW-0560">Oxidoreductase</keyword>
<accession>A0A8J6Y7M3</accession>
<evidence type="ECO:0000256" key="8">
    <source>
        <dbReference type="ARBA" id="ARBA00048779"/>
    </source>
</evidence>
<evidence type="ECO:0000256" key="4">
    <source>
        <dbReference type="ARBA" id="ARBA00022741"/>
    </source>
</evidence>
<dbReference type="EC" id="1.5.5.2" evidence="2"/>
<dbReference type="Proteomes" id="UP000598633">
    <property type="component" value="Unassembled WGS sequence"/>
</dbReference>
<feature type="binding site" evidence="10">
    <location>
        <position position="126"/>
    </location>
    <ligand>
        <name>FAD</name>
        <dbReference type="ChEBI" id="CHEBI:57692"/>
    </ligand>
</feature>
<evidence type="ECO:0000256" key="3">
    <source>
        <dbReference type="ARBA" id="ARBA00022630"/>
    </source>
</evidence>
<comment type="cofactor">
    <cofactor evidence="10">
        <name>FAD</name>
        <dbReference type="ChEBI" id="CHEBI:57692"/>
    </cofactor>
    <text evidence="10">Binds 1 FAD per subunit.</text>
</comment>
<dbReference type="GO" id="GO:0000166">
    <property type="term" value="F:nucleotide binding"/>
    <property type="evidence" value="ECO:0007669"/>
    <property type="project" value="UniProtKB-KW"/>
</dbReference>
<evidence type="ECO:0000256" key="9">
    <source>
        <dbReference type="PIRSR" id="PIRSR000196-1"/>
    </source>
</evidence>
<dbReference type="InterPro" id="IPR008219">
    <property type="entry name" value="PRODH_bac_arc"/>
</dbReference>
<dbReference type="UniPathway" id="UPA00261">
    <property type="reaction ID" value="UER00373"/>
</dbReference>
<dbReference type="InterPro" id="IPR002872">
    <property type="entry name" value="Proline_DH_dom"/>
</dbReference>
<evidence type="ECO:0000256" key="7">
    <source>
        <dbReference type="ARBA" id="ARBA00023062"/>
    </source>
</evidence>
<feature type="binding site" evidence="10">
    <location>
        <position position="155"/>
    </location>
    <ligand>
        <name>FAD</name>
        <dbReference type="ChEBI" id="CHEBI:57692"/>
    </ligand>
</feature>
<protein>
    <recommendedName>
        <fullName evidence="2">proline dehydrogenase</fullName>
        <ecNumber evidence="2">1.5.5.2</ecNumber>
    </recommendedName>
</protein>
<keyword evidence="5 10" id="KW-0274">FAD</keyword>
<sequence>MSLFDTLVKYGMPFVPKTIVGRVARRYVAGDTLDDAVHTLRALNDEGAMGTVDILGEEVREPVKATAAVEEYLRLLDRIEDEKLDANISIKPTMLGLNVDQSLCEENLLRIVARAAQFNNFVRVDMEDHTCTDNTIRLFRQMHEEHPTSVGVVLQSYLHRTIADINSLLPLVPNIRICKGIYREPREIAWKDFETIRANFVYATEKLLSSGAYVGIATHDPHLVWAGMQIVDRLGLDHDRYEFQMLLGVDPELRRVILANGHRLRVYVPYGKDWYPYSIRRLRENPTVAHHVVRAMFR</sequence>
<evidence type="ECO:0000256" key="6">
    <source>
        <dbReference type="ARBA" id="ARBA00023002"/>
    </source>
</evidence>
<keyword evidence="3" id="KW-0285">Flavoprotein</keyword>
<dbReference type="PIRSF" id="PIRSF000196">
    <property type="entry name" value="Pro_dehydrog"/>
    <property type="match status" value="1"/>
</dbReference>
<dbReference type="Gene3D" id="3.20.20.220">
    <property type="match status" value="1"/>
</dbReference>
<comment type="catalytic activity">
    <reaction evidence="8">
        <text>L-proline + a quinone = (S)-1-pyrroline-5-carboxylate + a quinol + H(+)</text>
        <dbReference type="Rhea" id="RHEA:23784"/>
        <dbReference type="ChEBI" id="CHEBI:15378"/>
        <dbReference type="ChEBI" id="CHEBI:17388"/>
        <dbReference type="ChEBI" id="CHEBI:24646"/>
        <dbReference type="ChEBI" id="CHEBI:60039"/>
        <dbReference type="ChEBI" id="CHEBI:132124"/>
        <dbReference type="EC" id="1.5.5.2"/>
    </reaction>
</comment>
<organism evidence="12 13">
    <name type="scientific">Candidatus Sulfomarinibacter kjeldsenii</name>
    <dbReference type="NCBI Taxonomy" id="2885994"/>
    <lineage>
        <taxon>Bacteria</taxon>
        <taxon>Pseudomonadati</taxon>
        <taxon>Acidobacteriota</taxon>
        <taxon>Thermoanaerobaculia</taxon>
        <taxon>Thermoanaerobaculales</taxon>
        <taxon>Candidatus Sulfomarinibacteraceae</taxon>
        <taxon>Candidatus Sulfomarinibacter</taxon>
    </lineage>
</organism>
<dbReference type="Pfam" id="PF01619">
    <property type="entry name" value="Pro_dh"/>
    <property type="match status" value="1"/>
</dbReference>
<evidence type="ECO:0000256" key="1">
    <source>
        <dbReference type="ARBA" id="ARBA00004739"/>
    </source>
</evidence>
<comment type="caution">
    <text evidence="12">The sequence shown here is derived from an EMBL/GenBank/DDBJ whole genome shotgun (WGS) entry which is preliminary data.</text>
</comment>
<dbReference type="AlphaFoldDB" id="A0A8J6Y7M3"/>
<name>A0A8J6Y7M3_9BACT</name>
<dbReference type="GO" id="GO:0010133">
    <property type="term" value="P:L-proline catabolic process to L-glutamate"/>
    <property type="evidence" value="ECO:0007669"/>
    <property type="project" value="UniProtKB-UniPathway"/>
</dbReference>
<comment type="pathway">
    <text evidence="1">Amino-acid degradation; L-proline degradation into L-glutamate; L-glutamate from L-proline: step 1/2.</text>
</comment>
<dbReference type="PANTHER" id="PTHR13914:SF0">
    <property type="entry name" value="PROLINE DEHYDROGENASE 1, MITOCHONDRIAL"/>
    <property type="match status" value="1"/>
</dbReference>
<keyword evidence="7" id="KW-0642">Proline metabolism</keyword>
<dbReference type="InterPro" id="IPR015659">
    <property type="entry name" value="Proline_oxidase"/>
</dbReference>
<feature type="domain" description="Proline dehydrogenase" evidence="11">
    <location>
        <begin position="37"/>
        <end position="290"/>
    </location>
</feature>
<evidence type="ECO:0000256" key="10">
    <source>
        <dbReference type="PIRSR" id="PIRSR000196-2"/>
    </source>
</evidence>
<feature type="binding site" evidence="10">
    <location>
        <begin position="218"/>
        <end position="219"/>
    </location>
    <ligand>
        <name>FAD</name>
        <dbReference type="ChEBI" id="CHEBI:57692"/>
    </ligand>
</feature>
<dbReference type="InterPro" id="IPR029041">
    <property type="entry name" value="FAD-linked_oxidoreductase-like"/>
</dbReference>
<evidence type="ECO:0000259" key="11">
    <source>
        <dbReference type="Pfam" id="PF01619"/>
    </source>
</evidence>
<evidence type="ECO:0000313" key="13">
    <source>
        <dbReference type="Proteomes" id="UP000598633"/>
    </source>
</evidence>
<evidence type="ECO:0000256" key="2">
    <source>
        <dbReference type="ARBA" id="ARBA00012695"/>
    </source>
</evidence>
<dbReference type="SUPFAM" id="SSF51730">
    <property type="entry name" value="FAD-linked oxidoreductase"/>
    <property type="match status" value="1"/>
</dbReference>
<feature type="binding site" evidence="9">
    <location>
        <position position="91"/>
    </location>
    <ligand>
        <name>substrate</name>
    </ligand>
</feature>
<feature type="binding site" evidence="9">
    <location>
        <position position="280"/>
    </location>
    <ligand>
        <name>substrate</name>
    </ligand>
</feature>
<feature type="binding site" evidence="9">
    <location>
        <position position="281"/>
    </location>
    <ligand>
        <name>substrate</name>
    </ligand>
</feature>
<evidence type="ECO:0000256" key="5">
    <source>
        <dbReference type="ARBA" id="ARBA00022827"/>
    </source>
</evidence>
<dbReference type="PANTHER" id="PTHR13914">
    <property type="entry name" value="PROLINE OXIDASE"/>
    <property type="match status" value="1"/>
</dbReference>
<keyword evidence="4 10" id="KW-0547">Nucleotide-binding</keyword>
<evidence type="ECO:0000313" key="12">
    <source>
        <dbReference type="EMBL" id="MBD3871149.1"/>
    </source>
</evidence>
<proteinExistence type="predicted"/>